<dbReference type="EMBL" id="CP020772">
    <property type="protein sequence ID" value="ARI77911.1"/>
    <property type="molecule type" value="Genomic_DNA"/>
</dbReference>
<accession>A0A1W5ZXD0</accession>
<evidence type="ECO:0000313" key="2">
    <source>
        <dbReference type="EMBL" id="ARI77911.1"/>
    </source>
</evidence>
<dbReference type="Pfam" id="PF14168">
    <property type="entry name" value="YjzC"/>
    <property type="match status" value="1"/>
</dbReference>
<dbReference type="AlphaFoldDB" id="A0A1W5ZXD0"/>
<reference evidence="2 3" key="1">
    <citation type="submission" date="2017-04" db="EMBL/GenBank/DDBJ databases">
        <title>The whole genome sequencing and assembly of Halobacillus mangrovi strain.</title>
        <authorList>
            <person name="Lee S.-J."/>
            <person name="Park M.-K."/>
            <person name="Kim J.-Y."/>
            <person name="Lee Y.-J."/>
            <person name="Yi H."/>
            <person name="Bahn Y.-S."/>
            <person name="Kim J.F."/>
            <person name="Lee D.-W."/>
        </authorList>
    </citation>
    <scope>NUCLEOTIDE SEQUENCE [LARGE SCALE GENOMIC DNA]</scope>
    <source>
        <strain evidence="2 3">KTB 131</strain>
    </source>
</reference>
<dbReference type="STRING" id="402384.HM131_14105"/>
<protein>
    <submittedName>
        <fullName evidence="2">General stress protein</fullName>
    </submittedName>
</protein>
<dbReference type="InterPro" id="IPR025549">
    <property type="entry name" value="YjzC"/>
</dbReference>
<proteinExistence type="predicted"/>
<dbReference type="RefSeq" id="WP_085030372.1">
    <property type="nucleotide sequence ID" value="NZ_CP020772.1"/>
</dbReference>
<organism evidence="2 3">
    <name type="scientific">Halobacillus mangrovi</name>
    <dbReference type="NCBI Taxonomy" id="402384"/>
    <lineage>
        <taxon>Bacteria</taxon>
        <taxon>Bacillati</taxon>
        <taxon>Bacillota</taxon>
        <taxon>Bacilli</taxon>
        <taxon>Bacillales</taxon>
        <taxon>Bacillaceae</taxon>
        <taxon>Halobacillus</taxon>
    </lineage>
</organism>
<feature type="region of interest" description="Disordered" evidence="1">
    <location>
        <begin position="1"/>
        <end position="47"/>
    </location>
</feature>
<sequence>MAERYKTGEKAPKNGTYTFDGLVDGGNESDISEDEKQVKLESGETFPPLRSKKEAAYWKASSN</sequence>
<dbReference type="KEGG" id="hmn:HM131_14105"/>
<name>A0A1W5ZXD0_9BACI</name>
<dbReference type="Proteomes" id="UP000192527">
    <property type="component" value="Chromosome"/>
</dbReference>
<gene>
    <name evidence="2" type="ORF">HM131_14105</name>
</gene>
<keyword evidence="3" id="KW-1185">Reference proteome</keyword>
<feature type="compositionally biased region" description="Basic and acidic residues" evidence="1">
    <location>
        <begin position="1"/>
        <end position="12"/>
    </location>
</feature>
<evidence type="ECO:0000256" key="1">
    <source>
        <dbReference type="SAM" id="MobiDB-lite"/>
    </source>
</evidence>
<dbReference type="OrthoDB" id="5521296at2"/>
<evidence type="ECO:0000313" key="3">
    <source>
        <dbReference type="Proteomes" id="UP000192527"/>
    </source>
</evidence>